<dbReference type="Proteomes" id="UP001169760">
    <property type="component" value="Unassembled WGS sequence"/>
</dbReference>
<organism evidence="2 3">
    <name type="scientific">Saccharophagus degradans</name>
    <dbReference type="NCBI Taxonomy" id="86304"/>
    <lineage>
        <taxon>Bacteria</taxon>
        <taxon>Pseudomonadati</taxon>
        <taxon>Pseudomonadota</taxon>
        <taxon>Gammaproteobacteria</taxon>
        <taxon>Cellvibrionales</taxon>
        <taxon>Cellvibrionaceae</taxon>
        <taxon>Saccharophagus</taxon>
    </lineage>
</organism>
<comment type="caution">
    <text evidence="2">The sequence shown here is derived from an EMBL/GenBank/DDBJ whole genome shotgun (WGS) entry which is preliminary data.</text>
</comment>
<evidence type="ECO:0000313" key="2">
    <source>
        <dbReference type="EMBL" id="MDO6421779.1"/>
    </source>
</evidence>
<proteinExistence type="predicted"/>
<keyword evidence="1" id="KW-0472">Membrane</keyword>
<gene>
    <name evidence="2" type="ORF">Q4521_04790</name>
</gene>
<reference evidence="2" key="1">
    <citation type="submission" date="2023-07" db="EMBL/GenBank/DDBJ databases">
        <title>Genome content predicts the carbon catabolic preferences of heterotrophic bacteria.</title>
        <authorList>
            <person name="Gralka M."/>
        </authorList>
    </citation>
    <scope>NUCLEOTIDE SEQUENCE</scope>
    <source>
        <strain evidence="2">I3M17_2</strain>
    </source>
</reference>
<accession>A0AAW7X2Z7</accession>
<protein>
    <submittedName>
        <fullName evidence="2">Uncharacterized protein</fullName>
    </submittedName>
</protein>
<dbReference type="EMBL" id="JAUOPB010000003">
    <property type="protein sequence ID" value="MDO6421779.1"/>
    <property type="molecule type" value="Genomic_DNA"/>
</dbReference>
<feature type="transmembrane region" description="Helical" evidence="1">
    <location>
        <begin position="15"/>
        <end position="37"/>
    </location>
</feature>
<evidence type="ECO:0000313" key="3">
    <source>
        <dbReference type="Proteomes" id="UP001169760"/>
    </source>
</evidence>
<evidence type="ECO:0000256" key="1">
    <source>
        <dbReference type="SAM" id="Phobius"/>
    </source>
</evidence>
<dbReference type="AlphaFoldDB" id="A0AAW7X2Z7"/>
<sequence>MKNNNWLGLTHVRHVWAGISVVVASSMFLVGSGNAYASHEKSIGERATHHIQKWGHSNATPFSLNGKSIVLTIENVNAQVPQSYPSQGVVVRDYSRSQVAVKTVGDALALEGAGEYVYRVHRWHTAVEKGTSAIFGNQAYRLEYRFESAAGGEWQQVFDNGDSLGGHFTVAKQGEVEPFAPESTAGKSVALVIDSAISSLPAGTHPTSGVVIQSYNADGTYTGLGFGPATVDHWGTYEYTKVSANTAVEQVVQNTDFFTLPYTMVYSFDSPTSGTWYQNFGFGLIIFGGTFTLFDTE</sequence>
<dbReference type="RefSeq" id="WP_303491425.1">
    <property type="nucleotide sequence ID" value="NZ_JAUOPB010000003.1"/>
</dbReference>
<name>A0AAW7X2Z7_9GAMM</name>
<keyword evidence="1" id="KW-0812">Transmembrane</keyword>
<keyword evidence="1" id="KW-1133">Transmembrane helix</keyword>